<evidence type="ECO:0000256" key="8">
    <source>
        <dbReference type="ARBA" id="ARBA00023014"/>
    </source>
</evidence>
<dbReference type="EMBL" id="CP006704">
    <property type="protein sequence ID" value="AIJ45797.1"/>
    <property type="molecule type" value="Genomic_DNA"/>
</dbReference>
<dbReference type="GO" id="GO:0051537">
    <property type="term" value="F:2 iron, 2 sulfur cluster binding"/>
    <property type="evidence" value="ECO:0007669"/>
    <property type="project" value="UniProtKB-KW"/>
</dbReference>
<gene>
    <name evidence="11" type="ORF">O987_08255</name>
</gene>
<keyword evidence="3" id="KW-0479">Metal-binding</keyword>
<evidence type="ECO:0000256" key="5">
    <source>
        <dbReference type="ARBA" id="ARBA00022964"/>
    </source>
</evidence>
<dbReference type="PROSITE" id="PS00570">
    <property type="entry name" value="RING_HYDROXYL_ALPHA"/>
    <property type="match status" value="1"/>
</dbReference>
<dbReference type="PROSITE" id="PS51296">
    <property type="entry name" value="RIESKE"/>
    <property type="match status" value="1"/>
</dbReference>
<organism evidence="11 12">
    <name type="scientific">Comamonas testosteroni TK102</name>
    <dbReference type="NCBI Taxonomy" id="1392005"/>
    <lineage>
        <taxon>Bacteria</taxon>
        <taxon>Pseudomonadati</taxon>
        <taxon>Pseudomonadota</taxon>
        <taxon>Betaproteobacteria</taxon>
        <taxon>Burkholderiales</taxon>
        <taxon>Comamonadaceae</taxon>
        <taxon>Comamonas</taxon>
    </lineage>
</organism>
<evidence type="ECO:0000256" key="1">
    <source>
        <dbReference type="ARBA" id="ARBA00008751"/>
    </source>
</evidence>
<dbReference type="Gene3D" id="2.102.10.10">
    <property type="entry name" value="Rieske [2Fe-2S] iron-sulphur domain"/>
    <property type="match status" value="1"/>
</dbReference>
<dbReference type="InterPro" id="IPR015879">
    <property type="entry name" value="Ring_hydroxy_dOase_asu_C_dom"/>
</dbReference>
<dbReference type="InterPro" id="IPR001663">
    <property type="entry name" value="Rng_hydr_dOase-A"/>
</dbReference>
<keyword evidence="8" id="KW-0411">Iron-sulfur</keyword>
<name>A0A076PQW2_COMTE</name>
<dbReference type="PANTHER" id="PTHR43756">
    <property type="entry name" value="CHOLINE MONOOXYGENASE, CHLOROPLASTIC"/>
    <property type="match status" value="1"/>
</dbReference>
<accession>A0A076PQW2</accession>
<reference evidence="11 12" key="1">
    <citation type="journal article" date="2014" name="Genome Announc.">
        <title>Complete Genome Sequence of Polychlorinated Biphenyl Degrader Comamonas testosteroni TK102 (NBRC 109938).</title>
        <authorList>
            <person name="Fukuda K."/>
            <person name="Hosoyama A."/>
            <person name="Tsuchikane K."/>
            <person name="Ohji S."/>
            <person name="Yamazoe A."/>
            <person name="Fujita N."/>
            <person name="Shintani M."/>
            <person name="Kimbara K."/>
        </authorList>
    </citation>
    <scope>NUCLEOTIDE SEQUENCE [LARGE SCALE GENOMIC DNA]</scope>
    <source>
        <strain evidence="11">TK102</strain>
    </source>
</reference>
<evidence type="ECO:0000256" key="4">
    <source>
        <dbReference type="ARBA" id="ARBA00022797"/>
    </source>
</evidence>
<proteinExistence type="inferred from homology"/>
<evidence type="ECO:0000256" key="9">
    <source>
        <dbReference type="ARBA" id="ARBA00023027"/>
    </source>
</evidence>
<keyword evidence="5 11" id="KW-0223">Dioxygenase</keyword>
<dbReference type="Pfam" id="PF00355">
    <property type="entry name" value="Rieske"/>
    <property type="match status" value="1"/>
</dbReference>
<dbReference type="HOGENOM" id="CLU_026244_4_0_4"/>
<evidence type="ECO:0000256" key="2">
    <source>
        <dbReference type="ARBA" id="ARBA00022714"/>
    </source>
</evidence>
<dbReference type="PRINTS" id="PR00090">
    <property type="entry name" value="RNGDIOXGNASE"/>
</dbReference>
<dbReference type="Proteomes" id="UP000028782">
    <property type="component" value="Chromosome"/>
</dbReference>
<evidence type="ECO:0000259" key="10">
    <source>
        <dbReference type="PROSITE" id="PS51296"/>
    </source>
</evidence>
<dbReference type="InterPro" id="IPR036922">
    <property type="entry name" value="Rieske_2Fe-2S_sf"/>
</dbReference>
<keyword evidence="7" id="KW-0408">Iron</keyword>
<keyword evidence="6" id="KW-0560">Oxidoreductase</keyword>
<keyword evidence="2" id="KW-0001">2Fe-2S</keyword>
<dbReference type="CDD" id="cd08881">
    <property type="entry name" value="RHO_alpha_C_NDO-like"/>
    <property type="match status" value="1"/>
</dbReference>
<dbReference type="InterPro" id="IPR043266">
    <property type="entry name" value="RHO_NdoB-like_C"/>
</dbReference>
<feature type="domain" description="Rieske" evidence="10">
    <location>
        <begin position="59"/>
        <end position="141"/>
    </location>
</feature>
<comment type="similarity">
    <text evidence="1">Belongs to the bacterial ring-hydroxylating dioxygenase alpha subunit family.</text>
</comment>
<evidence type="ECO:0000313" key="11">
    <source>
        <dbReference type="EMBL" id="AIJ45797.1"/>
    </source>
</evidence>
<dbReference type="SUPFAM" id="SSF50022">
    <property type="entry name" value="ISP domain"/>
    <property type="match status" value="1"/>
</dbReference>
<evidence type="ECO:0000256" key="3">
    <source>
        <dbReference type="ARBA" id="ARBA00022723"/>
    </source>
</evidence>
<keyword evidence="9" id="KW-0520">NAD</keyword>
<dbReference type="RefSeq" id="WP_043371571.1">
    <property type="nucleotide sequence ID" value="NZ_CP006704.1"/>
</dbReference>
<dbReference type="Gene3D" id="3.90.380.10">
    <property type="entry name" value="Naphthalene 1,2-dioxygenase Alpha Subunit, Chain A, domain 1"/>
    <property type="match status" value="1"/>
</dbReference>
<sequence length="458" mass="51777">MGIHSEREVQAVPLTFKRRWTDEAIRALVDQDKGLLDPRIYADQDLYEIELERVFARSWLLLGHEAHIPKTGDYLTTYMGEDPVIMVRQKDGSIKVFLNQCRHRGMRICRSDAGNAKAFTCTYHGWAYDIAGNLVNVPYEKEAFCDQKEGDCGFDKADWGPLQARVETYKGLIFANWDAEAPDLKTYLSDAMPYMDVMLDRTEAGTTVVGGMQKWVIPCNWKFAAEQFCSDMYHAGTMSHVSGVLASLPPNMELTDVQMPKNGAQFRAAWGGHGTGWYINDPDILMAVMGPKITQFWTEGPAAEKAAKRLNQMPTQTMFGQHMTVFPTCSFLPGINTIRTWHPRGPNEVEVWAFVVVDADAPEDIKEEFRRQNIRTFSAGGTFEQDDGENWVEIQRGLRGHKAKSAPLCAHMGINVPNKSNPDFPGKTAYVYAEEAARGMYHHWARMMSEPSWDTLKP</sequence>
<dbReference type="PANTHER" id="PTHR43756:SF1">
    <property type="entry name" value="3-PHENYLPROPIONATE_CINNAMIC ACID DIOXYGENASE SUBUNIT ALPHA"/>
    <property type="match status" value="1"/>
</dbReference>
<keyword evidence="4" id="KW-0058">Aromatic hydrocarbons catabolism</keyword>
<dbReference type="InterPro" id="IPR017941">
    <property type="entry name" value="Rieske_2Fe-2S"/>
</dbReference>
<protein>
    <submittedName>
        <fullName evidence="11">Benzene 1,2-dioxygenase</fullName>
    </submittedName>
</protein>
<dbReference type="Pfam" id="PF00848">
    <property type="entry name" value="Ring_hydroxyl_A"/>
    <property type="match status" value="1"/>
</dbReference>
<dbReference type="SMR" id="A0A076PQW2"/>
<evidence type="ECO:0000256" key="6">
    <source>
        <dbReference type="ARBA" id="ARBA00023002"/>
    </source>
</evidence>
<dbReference type="KEGG" id="ctes:O987_08255"/>
<dbReference type="GO" id="GO:0051213">
    <property type="term" value="F:dioxygenase activity"/>
    <property type="evidence" value="ECO:0007669"/>
    <property type="project" value="UniProtKB-KW"/>
</dbReference>
<evidence type="ECO:0000256" key="7">
    <source>
        <dbReference type="ARBA" id="ARBA00023004"/>
    </source>
</evidence>
<dbReference type="SUPFAM" id="SSF55961">
    <property type="entry name" value="Bet v1-like"/>
    <property type="match status" value="1"/>
</dbReference>
<evidence type="ECO:0000313" key="12">
    <source>
        <dbReference type="Proteomes" id="UP000028782"/>
    </source>
</evidence>
<dbReference type="CDD" id="cd03472">
    <property type="entry name" value="Rieske_RO_Alpha_BPDO_like"/>
    <property type="match status" value="1"/>
</dbReference>
<dbReference type="GO" id="GO:0005506">
    <property type="term" value="F:iron ion binding"/>
    <property type="evidence" value="ECO:0007669"/>
    <property type="project" value="InterPro"/>
</dbReference>
<dbReference type="InterPro" id="IPR015881">
    <property type="entry name" value="ARHD_Rieske_2Fe_2S"/>
</dbReference>
<dbReference type="AlphaFoldDB" id="A0A076PQW2"/>